<evidence type="ECO:0000313" key="1">
    <source>
        <dbReference type="EMBL" id="QDT04737.1"/>
    </source>
</evidence>
<reference evidence="1 2" key="1">
    <citation type="submission" date="2019-02" db="EMBL/GenBank/DDBJ databases">
        <title>Deep-cultivation of Planctomycetes and their phenomic and genomic characterization uncovers novel biology.</title>
        <authorList>
            <person name="Wiegand S."/>
            <person name="Jogler M."/>
            <person name="Boedeker C."/>
            <person name="Pinto D."/>
            <person name="Vollmers J."/>
            <person name="Rivas-Marin E."/>
            <person name="Kohn T."/>
            <person name="Peeters S.H."/>
            <person name="Heuer A."/>
            <person name="Rast P."/>
            <person name="Oberbeckmann S."/>
            <person name="Bunk B."/>
            <person name="Jeske O."/>
            <person name="Meyerdierks A."/>
            <person name="Storesund J.E."/>
            <person name="Kallscheuer N."/>
            <person name="Luecker S."/>
            <person name="Lage O.M."/>
            <person name="Pohl T."/>
            <person name="Merkel B.J."/>
            <person name="Hornburger P."/>
            <person name="Mueller R.-W."/>
            <person name="Bruemmer F."/>
            <person name="Labrenz M."/>
            <person name="Spormann A.M."/>
            <person name="Op den Camp H."/>
            <person name="Overmann J."/>
            <person name="Amann R."/>
            <person name="Jetten M.S.M."/>
            <person name="Mascher T."/>
            <person name="Medema M.H."/>
            <person name="Devos D.P."/>
            <person name="Kaster A.-K."/>
            <person name="Ovreas L."/>
            <person name="Rohde M."/>
            <person name="Galperin M.Y."/>
            <person name="Jogler C."/>
        </authorList>
    </citation>
    <scope>NUCLEOTIDE SEQUENCE [LARGE SCALE GENOMIC DNA]</scope>
    <source>
        <strain evidence="1 2">K22_7</strain>
    </source>
</reference>
<name>A0A517NC78_9BACT</name>
<accession>A0A517NC78</accession>
<protein>
    <submittedName>
        <fullName evidence="1">Uncharacterized protein</fullName>
    </submittedName>
</protein>
<dbReference type="EMBL" id="CP036525">
    <property type="protein sequence ID" value="QDT04737.1"/>
    <property type="molecule type" value="Genomic_DNA"/>
</dbReference>
<sequence>MPKHTWRRLGMMVGVVVVCGIAVLWYSHPTAPSVAGGGPIAVTWQHLRNESWSYTLDHRTKVLDLRFSPSGVVSSTMGARDGDLISVSGLVYHWRMDTPKRLIFTDQDGVAVYFTFDVKALTKHAAIVTDVSSGESMSFTRRYRGDVRTNPPGHLHVMRLHHFISGGG</sequence>
<gene>
    <name evidence="1" type="ORF">K227x_31320</name>
</gene>
<evidence type="ECO:0000313" key="2">
    <source>
        <dbReference type="Proteomes" id="UP000318538"/>
    </source>
</evidence>
<dbReference type="AlphaFoldDB" id="A0A517NC78"/>
<proteinExistence type="predicted"/>
<dbReference type="RefSeq" id="WP_145170513.1">
    <property type="nucleotide sequence ID" value="NZ_CP036525.1"/>
</dbReference>
<keyword evidence="2" id="KW-1185">Reference proteome</keyword>
<dbReference type="Proteomes" id="UP000318538">
    <property type="component" value="Chromosome"/>
</dbReference>
<dbReference type="KEGG" id="rlc:K227x_31320"/>
<organism evidence="1 2">
    <name type="scientific">Rubripirellula lacrimiformis</name>
    <dbReference type="NCBI Taxonomy" id="1930273"/>
    <lineage>
        <taxon>Bacteria</taxon>
        <taxon>Pseudomonadati</taxon>
        <taxon>Planctomycetota</taxon>
        <taxon>Planctomycetia</taxon>
        <taxon>Pirellulales</taxon>
        <taxon>Pirellulaceae</taxon>
        <taxon>Rubripirellula</taxon>
    </lineage>
</organism>
<dbReference type="OrthoDB" id="280060at2"/>